<evidence type="ECO:0000313" key="1">
    <source>
        <dbReference type="EMBL" id="CRL05539.1"/>
    </source>
</evidence>
<keyword evidence="2" id="KW-1185">Reference proteome</keyword>
<dbReference type="AlphaFoldDB" id="A0A1J1IZ35"/>
<name>A0A1J1IZ35_9DIPT</name>
<dbReference type="Proteomes" id="UP000183832">
    <property type="component" value="Unassembled WGS sequence"/>
</dbReference>
<evidence type="ECO:0000313" key="2">
    <source>
        <dbReference type="Proteomes" id="UP000183832"/>
    </source>
</evidence>
<accession>A0A1J1IZ35</accession>
<gene>
    <name evidence="1" type="ORF">CLUMA_CG018639</name>
</gene>
<dbReference type="EMBL" id="CVRI01000064">
    <property type="protein sequence ID" value="CRL05539.1"/>
    <property type="molecule type" value="Genomic_DNA"/>
</dbReference>
<reference evidence="1 2" key="1">
    <citation type="submission" date="2015-04" db="EMBL/GenBank/DDBJ databases">
        <authorList>
            <person name="Syromyatnikov M.Y."/>
            <person name="Popov V.N."/>
        </authorList>
    </citation>
    <scope>NUCLEOTIDE SEQUENCE [LARGE SCALE GENOMIC DNA]</scope>
</reference>
<sequence length="64" mass="7565">MLEHNVASMSIMEAFSYKIMKDEVKKSLDEFELSQKSSFFMSKRLKVFPFRILARTVIQTVIKM</sequence>
<organism evidence="1 2">
    <name type="scientific">Clunio marinus</name>
    <dbReference type="NCBI Taxonomy" id="568069"/>
    <lineage>
        <taxon>Eukaryota</taxon>
        <taxon>Metazoa</taxon>
        <taxon>Ecdysozoa</taxon>
        <taxon>Arthropoda</taxon>
        <taxon>Hexapoda</taxon>
        <taxon>Insecta</taxon>
        <taxon>Pterygota</taxon>
        <taxon>Neoptera</taxon>
        <taxon>Endopterygota</taxon>
        <taxon>Diptera</taxon>
        <taxon>Nematocera</taxon>
        <taxon>Chironomoidea</taxon>
        <taxon>Chironomidae</taxon>
        <taxon>Clunio</taxon>
    </lineage>
</organism>
<proteinExistence type="predicted"/>
<protein>
    <submittedName>
        <fullName evidence="1">CLUMA_CG018639, isoform A</fullName>
    </submittedName>
</protein>